<dbReference type="Pfam" id="PF00501">
    <property type="entry name" value="AMP-binding"/>
    <property type="match status" value="1"/>
</dbReference>
<reference evidence="3 4" key="1">
    <citation type="submission" date="2019-03" db="EMBL/GenBank/DDBJ databases">
        <title>Deep-cultivation of Planctomycetes and their phenomic and genomic characterization uncovers novel biology.</title>
        <authorList>
            <person name="Wiegand S."/>
            <person name="Jogler M."/>
            <person name="Boedeker C."/>
            <person name="Pinto D."/>
            <person name="Vollmers J."/>
            <person name="Rivas-Marin E."/>
            <person name="Kohn T."/>
            <person name="Peeters S.H."/>
            <person name="Heuer A."/>
            <person name="Rast P."/>
            <person name="Oberbeckmann S."/>
            <person name="Bunk B."/>
            <person name="Jeske O."/>
            <person name="Meyerdierks A."/>
            <person name="Storesund J.E."/>
            <person name="Kallscheuer N."/>
            <person name="Luecker S."/>
            <person name="Lage O.M."/>
            <person name="Pohl T."/>
            <person name="Merkel B.J."/>
            <person name="Hornburger P."/>
            <person name="Mueller R.-W."/>
            <person name="Bruemmer F."/>
            <person name="Labrenz M."/>
            <person name="Spormann A.M."/>
            <person name="Op den Camp H."/>
            <person name="Overmann J."/>
            <person name="Amann R."/>
            <person name="Jetten M.S.M."/>
            <person name="Mascher T."/>
            <person name="Medema M.H."/>
            <person name="Devos D.P."/>
            <person name="Kaster A.-K."/>
            <person name="Ovreas L."/>
            <person name="Rohde M."/>
            <person name="Galperin M.Y."/>
            <person name="Jogler C."/>
        </authorList>
    </citation>
    <scope>NUCLEOTIDE SEQUENCE [LARGE SCALE GENOMIC DNA]</scope>
    <source>
        <strain evidence="3 4">Enr13</strain>
    </source>
</reference>
<dbReference type="InterPro" id="IPR050237">
    <property type="entry name" value="ATP-dep_AMP-bd_enzyme"/>
</dbReference>
<dbReference type="OrthoDB" id="9778383at2"/>
<dbReference type="GO" id="GO:0004467">
    <property type="term" value="F:long-chain fatty acid-CoA ligase activity"/>
    <property type="evidence" value="ECO:0007669"/>
    <property type="project" value="UniProtKB-EC"/>
</dbReference>
<dbReference type="EMBL" id="CP037423">
    <property type="protein sequence ID" value="QDV44015.1"/>
    <property type="molecule type" value="Genomic_DNA"/>
</dbReference>
<evidence type="ECO:0000313" key="3">
    <source>
        <dbReference type="EMBL" id="QDV44015.1"/>
    </source>
</evidence>
<accession>A0A518HT38</accession>
<dbReference type="InterPro" id="IPR025110">
    <property type="entry name" value="AMP-bd_C"/>
</dbReference>
<dbReference type="PRINTS" id="PR00154">
    <property type="entry name" value="AMPBINDING"/>
</dbReference>
<dbReference type="PROSITE" id="PS00455">
    <property type="entry name" value="AMP_BINDING"/>
    <property type="match status" value="1"/>
</dbReference>
<evidence type="ECO:0000259" key="1">
    <source>
        <dbReference type="Pfam" id="PF00501"/>
    </source>
</evidence>
<gene>
    <name evidence="3" type="primary">lcfB_3</name>
    <name evidence="3" type="ORF">Enr13x_38760</name>
</gene>
<dbReference type="Gene3D" id="3.40.50.12780">
    <property type="entry name" value="N-terminal domain of ligase-like"/>
    <property type="match status" value="1"/>
</dbReference>
<dbReference type="EC" id="6.2.1.3" evidence="3"/>
<dbReference type="AlphaFoldDB" id="A0A518HT38"/>
<feature type="domain" description="AMP-dependent synthetase/ligase" evidence="1">
    <location>
        <begin position="10"/>
        <end position="372"/>
    </location>
</feature>
<dbReference type="RefSeq" id="WP_145388420.1">
    <property type="nucleotide sequence ID" value="NZ_CP037423.1"/>
</dbReference>
<name>A0A518HT38_9BACT</name>
<dbReference type="InterPro" id="IPR000873">
    <property type="entry name" value="AMP-dep_synth/lig_dom"/>
</dbReference>
<keyword evidence="4" id="KW-1185">Reference proteome</keyword>
<dbReference type="Gene3D" id="3.30.300.30">
    <property type="match status" value="1"/>
</dbReference>
<evidence type="ECO:0000313" key="4">
    <source>
        <dbReference type="Proteomes" id="UP000319004"/>
    </source>
</evidence>
<dbReference type="PANTHER" id="PTHR43767:SF10">
    <property type="entry name" value="SURFACTIN SYNTHASE SUBUNIT 1"/>
    <property type="match status" value="1"/>
</dbReference>
<organism evidence="3 4">
    <name type="scientific">Stieleria neptunia</name>
    <dbReference type="NCBI Taxonomy" id="2527979"/>
    <lineage>
        <taxon>Bacteria</taxon>
        <taxon>Pseudomonadati</taxon>
        <taxon>Planctomycetota</taxon>
        <taxon>Planctomycetia</taxon>
        <taxon>Pirellulales</taxon>
        <taxon>Pirellulaceae</taxon>
        <taxon>Stieleria</taxon>
    </lineage>
</organism>
<dbReference type="PANTHER" id="PTHR43767">
    <property type="entry name" value="LONG-CHAIN-FATTY-ACID--COA LIGASE"/>
    <property type="match status" value="1"/>
</dbReference>
<dbReference type="KEGG" id="snep:Enr13x_38760"/>
<evidence type="ECO:0000259" key="2">
    <source>
        <dbReference type="Pfam" id="PF13193"/>
    </source>
</evidence>
<dbReference type="InterPro" id="IPR042099">
    <property type="entry name" value="ANL_N_sf"/>
</dbReference>
<dbReference type="Proteomes" id="UP000319004">
    <property type="component" value="Chromosome"/>
</dbReference>
<dbReference type="InterPro" id="IPR020845">
    <property type="entry name" value="AMP-binding_CS"/>
</dbReference>
<dbReference type="InterPro" id="IPR045851">
    <property type="entry name" value="AMP-bd_C_sf"/>
</dbReference>
<dbReference type="Pfam" id="PF13193">
    <property type="entry name" value="AMP-binding_C"/>
    <property type="match status" value="1"/>
</dbReference>
<feature type="domain" description="AMP-binding enzyme C-terminal" evidence="2">
    <location>
        <begin position="435"/>
        <end position="510"/>
    </location>
</feature>
<sequence>MRFLVHHMLRDSASARPDHPAIVGNDQCVDYQTMTARVASLANGLREAGVRRGDRVAVFLRPGLSLPIAIFAVAQAGGVFVPIHHGFFAEQAGHILRDCGATALITDSTRWDLVDEVLATIPQLQFAVIDGTAKRSGRFPTLALDQLVAASAKDIEPRCIEKDLAAILYTSGSTGKPKGVMLSHANLLSGTEIVADYLAIGEHDRILAALPFSFDAGLNQLMTAVLKAATTVMIEFRFGRDIVGKLAAEQITALAGVPSLWSLLAQPSAGLAKQSLPHLRYITNTGGAIPQNVLAQLRQLLPQTDIVLMYGLTEAFRSTYLPPAELDRRPTSMGKAIPNTEIVVVDEHGRPCEPGQVGELVHHGPTVSLGYWGHPELTDRILRPHPFPAAGQHVKDRVCYSGDLVKTDEDGFLYFVGRRDNQIKSSGFRISPNDVEAMICKVASVRQAAVIGVPDAILGQHLVAFAIAEENAGVLSANDILARCAGVMPRHMVPKRIEFVDVLPMTSSGKVDYPALRQRVSENHSQNT</sequence>
<protein>
    <submittedName>
        <fullName evidence="3">Long-chain-fatty-acid--CoA ligase</fullName>
        <ecNumber evidence="3">6.2.1.3</ecNumber>
    </submittedName>
</protein>
<keyword evidence="3" id="KW-0436">Ligase</keyword>
<proteinExistence type="predicted"/>
<dbReference type="InterPro" id="IPR020459">
    <property type="entry name" value="AMP-binding"/>
</dbReference>
<dbReference type="SUPFAM" id="SSF56801">
    <property type="entry name" value="Acetyl-CoA synthetase-like"/>
    <property type="match status" value="1"/>
</dbReference>